<evidence type="ECO:0000256" key="1">
    <source>
        <dbReference type="ARBA" id="ARBA00023002"/>
    </source>
</evidence>
<keyword evidence="1" id="KW-0560">Oxidoreductase</keyword>
<comment type="caution">
    <text evidence="5">The sequence shown here is derived from an EMBL/GenBank/DDBJ whole genome shotgun (WGS) entry which is preliminary data.</text>
</comment>
<evidence type="ECO:0000259" key="3">
    <source>
        <dbReference type="Pfam" id="PF01408"/>
    </source>
</evidence>
<evidence type="ECO:0000313" key="6">
    <source>
        <dbReference type="Proteomes" id="UP001500051"/>
    </source>
</evidence>
<organism evidence="5 6">
    <name type="scientific">Microlunatus aurantiacus</name>
    <dbReference type="NCBI Taxonomy" id="446786"/>
    <lineage>
        <taxon>Bacteria</taxon>
        <taxon>Bacillati</taxon>
        <taxon>Actinomycetota</taxon>
        <taxon>Actinomycetes</taxon>
        <taxon>Propionibacteriales</taxon>
        <taxon>Propionibacteriaceae</taxon>
        <taxon>Microlunatus</taxon>
    </lineage>
</organism>
<keyword evidence="6" id="KW-1185">Reference proteome</keyword>
<dbReference type="SUPFAM" id="SSF51735">
    <property type="entry name" value="NAD(P)-binding Rossmann-fold domains"/>
    <property type="match status" value="1"/>
</dbReference>
<accession>A0ABP7D0C6</accession>
<dbReference type="PANTHER" id="PTHR43818:SF11">
    <property type="entry name" value="BCDNA.GH03377"/>
    <property type="match status" value="1"/>
</dbReference>
<dbReference type="SUPFAM" id="SSF55347">
    <property type="entry name" value="Glyceraldehyde-3-phosphate dehydrogenase-like, C-terminal domain"/>
    <property type="match status" value="1"/>
</dbReference>
<dbReference type="RefSeq" id="WP_344811482.1">
    <property type="nucleotide sequence ID" value="NZ_BAAAYX010000003.1"/>
</dbReference>
<evidence type="ECO:0000259" key="4">
    <source>
        <dbReference type="Pfam" id="PF22725"/>
    </source>
</evidence>
<feature type="domain" description="GFO/IDH/MocA-like oxidoreductase" evidence="4">
    <location>
        <begin position="139"/>
        <end position="284"/>
    </location>
</feature>
<dbReference type="Gene3D" id="3.40.50.720">
    <property type="entry name" value="NAD(P)-binding Rossmann-like Domain"/>
    <property type="match status" value="1"/>
</dbReference>
<protein>
    <submittedName>
        <fullName evidence="5">Gfo/Idh/MocA family oxidoreductase</fullName>
    </submittedName>
</protein>
<gene>
    <name evidence="5" type="ORF">GCM10022204_12880</name>
</gene>
<name>A0ABP7D0C6_9ACTN</name>
<dbReference type="InterPro" id="IPR036291">
    <property type="entry name" value="NAD(P)-bd_dom_sf"/>
</dbReference>
<dbReference type="Pfam" id="PF01408">
    <property type="entry name" value="GFO_IDH_MocA"/>
    <property type="match status" value="1"/>
</dbReference>
<reference evidence="6" key="1">
    <citation type="journal article" date="2019" name="Int. J. Syst. Evol. Microbiol.">
        <title>The Global Catalogue of Microorganisms (GCM) 10K type strain sequencing project: providing services to taxonomists for standard genome sequencing and annotation.</title>
        <authorList>
            <consortium name="The Broad Institute Genomics Platform"/>
            <consortium name="The Broad Institute Genome Sequencing Center for Infectious Disease"/>
            <person name="Wu L."/>
            <person name="Ma J."/>
        </authorList>
    </citation>
    <scope>NUCLEOTIDE SEQUENCE [LARGE SCALE GENOMIC DNA]</scope>
    <source>
        <strain evidence="6">JCM 16548</strain>
    </source>
</reference>
<feature type="region of interest" description="Disordered" evidence="2">
    <location>
        <begin position="388"/>
        <end position="413"/>
    </location>
</feature>
<dbReference type="Pfam" id="PF22725">
    <property type="entry name" value="GFO_IDH_MocA_C3"/>
    <property type="match status" value="1"/>
</dbReference>
<dbReference type="PANTHER" id="PTHR43818">
    <property type="entry name" value="BCDNA.GH03377"/>
    <property type="match status" value="1"/>
</dbReference>
<dbReference type="InterPro" id="IPR000683">
    <property type="entry name" value="Gfo/Idh/MocA-like_OxRdtase_N"/>
</dbReference>
<dbReference type="InterPro" id="IPR055170">
    <property type="entry name" value="GFO_IDH_MocA-like_dom"/>
</dbReference>
<dbReference type="Gene3D" id="3.30.360.10">
    <property type="entry name" value="Dihydrodipicolinate Reductase, domain 2"/>
    <property type="match status" value="1"/>
</dbReference>
<feature type="domain" description="Gfo/Idh/MocA-like oxidoreductase N-terminal" evidence="3">
    <location>
        <begin position="4"/>
        <end position="129"/>
    </location>
</feature>
<dbReference type="InterPro" id="IPR050463">
    <property type="entry name" value="Gfo/Idh/MocA_oxidrdct_glycsds"/>
</dbReference>
<proteinExistence type="predicted"/>
<dbReference type="Proteomes" id="UP001500051">
    <property type="component" value="Unassembled WGS sequence"/>
</dbReference>
<feature type="compositionally biased region" description="Polar residues" evidence="2">
    <location>
        <begin position="392"/>
        <end position="406"/>
    </location>
</feature>
<sequence length="413" mass="43168">MTLGVAVIGAGMAGRAHAAAYRTAPTLYASTLPELRYVSIVDANPELGDLAARRFGYERNDTSWQALAEDPSIDVVSVVVANRLHREMVEGLLAAGKHVLCEKPLSDTLDDARAMVAAADAASTVARIGFTYRRAPGVAALRELVQNGTLGTILHLDARYWCDYAADPQGPMAWRYKGAPGSGALADIGSHTAYLAEFLAGDITEVSGGRFVTAITERPVAVGAVVGHGRAEVSDRYEPVENDDYAAFGASFAGGSAGVVQVSRVAAGHPNGLELEVFGDKGAATWAQERPAEFQLMLNEGSAAGTNGYRRVIIGPDHPYVAGGLPMDAPGVGLGQNDGFVYQARAFLEEVAGLDEADSLPRCASFSEGVHNMEVLAAVAESAAHRGAAVTVPTSRHASPTTQPATQLEEIPA</sequence>
<dbReference type="EMBL" id="BAAAYX010000003">
    <property type="protein sequence ID" value="GAA3698070.1"/>
    <property type="molecule type" value="Genomic_DNA"/>
</dbReference>
<evidence type="ECO:0000256" key="2">
    <source>
        <dbReference type="SAM" id="MobiDB-lite"/>
    </source>
</evidence>
<evidence type="ECO:0000313" key="5">
    <source>
        <dbReference type="EMBL" id="GAA3698070.1"/>
    </source>
</evidence>